<feature type="region of interest" description="Disordered" evidence="5">
    <location>
        <begin position="90"/>
        <end position="116"/>
    </location>
</feature>
<evidence type="ECO:0000313" key="9">
    <source>
        <dbReference type="Proteomes" id="UP000792457"/>
    </source>
</evidence>
<feature type="domain" description="RDD" evidence="7">
    <location>
        <begin position="132"/>
        <end position="236"/>
    </location>
</feature>
<comment type="caution">
    <text evidence="8">The sequence shown here is derived from an EMBL/GenBank/DDBJ whole genome shotgun (WGS) entry which is preliminary data.</text>
</comment>
<dbReference type="OrthoDB" id="10061042at2759"/>
<feature type="region of interest" description="Disordered" evidence="5">
    <location>
        <begin position="1"/>
        <end position="21"/>
    </location>
</feature>
<accession>A0A8K0K199</accession>
<evidence type="ECO:0000256" key="3">
    <source>
        <dbReference type="ARBA" id="ARBA00022989"/>
    </source>
</evidence>
<dbReference type="AlphaFoldDB" id="A0A8K0K199"/>
<organism evidence="8 9">
    <name type="scientific">Ladona fulva</name>
    <name type="common">Scarce chaser dragonfly</name>
    <name type="synonym">Libellula fulva</name>
    <dbReference type="NCBI Taxonomy" id="123851"/>
    <lineage>
        <taxon>Eukaryota</taxon>
        <taxon>Metazoa</taxon>
        <taxon>Ecdysozoa</taxon>
        <taxon>Arthropoda</taxon>
        <taxon>Hexapoda</taxon>
        <taxon>Insecta</taxon>
        <taxon>Pterygota</taxon>
        <taxon>Palaeoptera</taxon>
        <taxon>Odonata</taxon>
        <taxon>Epiprocta</taxon>
        <taxon>Anisoptera</taxon>
        <taxon>Libelluloidea</taxon>
        <taxon>Libellulidae</taxon>
        <taxon>Ladona</taxon>
    </lineage>
</organism>
<keyword evidence="2 6" id="KW-0812">Transmembrane</keyword>
<keyword evidence="4 6" id="KW-0472">Membrane</keyword>
<evidence type="ECO:0000256" key="5">
    <source>
        <dbReference type="SAM" id="MobiDB-lite"/>
    </source>
</evidence>
<name>A0A8K0K199_LADFU</name>
<dbReference type="EMBL" id="KZ308254">
    <property type="protein sequence ID" value="KAG8225824.1"/>
    <property type="molecule type" value="Genomic_DNA"/>
</dbReference>
<gene>
    <name evidence="8" type="ORF">J437_LFUL005631</name>
</gene>
<evidence type="ECO:0000256" key="2">
    <source>
        <dbReference type="ARBA" id="ARBA00022692"/>
    </source>
</evidence>
<proteinExistence type="predicted"/>
<reference evidence="8" key="1">
    <citation type="submission" date="2013-04" db="EMBL/GenBank/DDBJ databases">
        <authorList>
            <person name="Qu J."/>
            <person name="Murali S.C."/>
            <person name="Bandaranaike D."/>
            <person name="Bellair M."/>
            <person name="Blankenburg K."/>
            <person name="Chao H."/>
            <person name="Dinh H."/>
            <person name="Doddapaneni H."/>
            <person name="Downs B."/>
            <person name="Dugan-Rocha S."/>
            <person name="Elkadiri S."/>
            <person name="Gnanaolivu R.D."/>
            <person name="Hernandez B."/>
            <person name="Javaid M."/>
            <person name="Jayaseelan J.C."/>
            <person name="Lee S."/>
            <person name="Li M."/>
            <person name="Ming W."/>
            <person name="Munidasa M."/>
            <person name="Muniz J."/>
            <person name="Nguyen L."/>
            <person name="Ongeri F."/>
            <person name="Osuji N."/>
            <person name="Pu L.-L."/>
            <person name="Puazo M."/>
            <person name="Qu C."/>
            <person name="Quiroz J."/>
            <person name="Raj R."/>
            <person name="Weissenberger G."/>
            <person name="Xin Y."/>
            <person name="Zou X."/>
            <person name="Han Y."/>
            <person name="Richards S."/>
            <person name="Worley K."/>
            <person name="Muzny D."/>
            <person name="Gibbs R."/>
        </authorList>
    </citation>
    <scope>NUCLEOTIDE SEQUENCE</scope>
    <source>
        <strain evidence="8">Sampled in the wild</strain>
    </source>
</reference>
<dbReference type="InterPro" id="IPR010432">
    <property type="entry name" value="RDD"/>
</dbReference>
<evidence type="ECO:0000256" key="4">
    <source>
        <dbReference type="ARBA" id="ARBA00023136"/>
    </source>
</evidence>
<comment type="subcellular location">
    <subcellularLocation>
        <location evidence="1">Membrane</location>
        <topology evidence="1">Multi-pass membrane protein</topology>
    </subcellularLocation>
</comment>
<dbReference type="PANTHER" id="PTHR13659">
    <property type="entry name" value="AUTOSOMAL HIGHLY CONSERVED PROTEIN"/>
    <property type="match status" value="1"/>
</dbReference>
<keyword evidence="9" id="KW-1185">Reference proteome</keyword>
<dbReference type="InterPro" id="IPR039871">
    <property type="entry name" value="FAM8A1"/>
</dbReference>
<evidence type="ECO:0000256" key="6">
    <source>
        <dbReference type="SAM" id="Phobius"/>
    </source>
</evidence>
<feature type="transmembrane region" description="Helical" evidence="6">
    <location>
        <begin position="278"/>
        <end position="299"/>
    </location>
</feature>
<feature type="compositionally biased region" description="Polar residues" evidence="5">
    <location>
        <begin position="98"/>
        <end position="109"/>
    </location>
</feature>
<reference evidence="8" key="2">
    <citation type="submission" date="2017-10" db="EMBL/GenBank/DDBJ databases">
        <title>Ladona fulva Genome sequencing and assembly.</title>
        <authorList>
            <person name="Murali S."/>
            <person name="Richards S."/>
            <person name="Bandaranaike D."/>
            <person name="Bellair M."/>
            <person name="Blankenburg K."/>
            <person name="Chao H."/>
            <person name="Dinh H."/>
            <person name="Doddapaneni H."/>
            <person name="Dugan-Rocha S."/>
            <person name="Elkadiri S."/>
            <person name="Gnanaolivu R."/>
            <person name="Hernandez B."/>
            <person name="Skinner E."/>
            <person name="Javaid M."/>
            <person name="Lee S."/>
            <person name="Li M."/>
            <person name="Ming W."/>
            <person name="Munidasa M."/>
            <person name="Muniz J."/>
            <person name="Nguyen L."/>
            <person name="Hughes D."/>
            <person name="Osuji N."/>
            <person name="Pu L.-L."/>
            <person name="Puazo M."/>
            <person name="Qu C."/>
            <person name="Quiroz J."/>
            <person name="Raj R."/>
            <person name="Weissenberger G."/>
            <person name="Xin Y."/>
            <person name="Zou X."/>
            <person name="Han Y."/>
            <person name="Worley K."/>
            <person name="Muzny D."/>
            <person name="Gibbs R."/>
        </authorList>
    </citation>
    <scope>NUCLEOTIDE SEQUENCE</scope>
    <source>
        <strain evidence="8">Sampled in the wild</strain>
    </source>
</reference>
<keyword evidence="3 6" id="KW-1133">Transmembrane helix</keyword>
<evidence type="ECO:0000313" key="8">
    <source>
        <dbReference type="EMBL" id="KAG8225824.1"/>
    </source>
</evidence>
<dbReference type="GO" id="GO:0016020">
    <property type="term" value="C:membrane"/>
    <property type="evidence" value="ECO:0007669"/>
    <property type="project" value="UniProtKB-SubCell"/>
</dbReference>
<protein>
    <recommendedName>
        <fullName evidence="7">RDD domain-containing protein</fullName>
    </recommendedName>
</protein>
<evidence type="ECO:0000256" key="1">
    <source>
        <dbReference type="ARBA" id="ARBA00004141"/>
    </source>
</evidence>
<dbReference type="Pfam" id="PF06271">
    <property type="entry name" value="RDD"/>
    <property type="match status" value="1"/>
</dbReference>
<sequence>MEPSQDQGKSDSEKNKSGGSNQIAYKNTAEYINALEKWLQEAYMWQCVSAWFPYMLMSQQLSGATLTVGSRGENPFGSFDPNNGLFSFSPNINPPSSTQTSRDGSNSAFRSVGSAATRRPEDQVGGVIYKIPSLWKRCVAEFLDFLLLFSAKLMITFIAVDFLDVIDLDKYDLESLQQNEDFDYQMALDMISELFVLELVHNIVACIFEAMCICRGSAGRPGGATPGKSIMGLRVVLSEHIVAVNNSDLPPPIRREGVFVRVIPGGDLGFWWALCRSFVKNFFLAFFFPVCVTMFFSTYNRTAYDNISHSIVVEEVPRHQT</sequence>
<dbReference type="PANTHER" id="PTHR13659:SF5">
    <property type="entry name" value="PROTEIN FAM8A1"/>
    <property type="match status" value="1"/>
</dbReference>
<dbReference type="Proteomes" id="UP000792457">
    <property type="component" value="Unassembled WGS sequence"/>
</dbReference>
<evidence type="ECO:0000259" key="7">
    <source>
        <dbReference type="Pfam" id="PF06271"/>
    </source>
</evidence>